<evidence type="ECO:0000259" key="1">
    <source>
        <dbReference type="Pfam" id="PF01261"/>
    </source>
</evidence>
<protein>
    <submittedName>
        <fullName evidence="2">Sugar phosphate isomerase/epimerase</fullName>
    </submittedName>
</protein>
<sequence length="276" mass="30656">MNRTVLLNSNTYHGFSLEDALQGMLQAGISNVELTATKGWTEHVFPTMSFGELIQLKEAMKDKNIAPLALSGHTNLMDEDRIGDFILNMALANFFGCKYILSSIGEAHLKDRKEISDEEVAEVVKKLVPHLEKYDVILCLENHGKHSTGRHLAEIVKRVDSDRVKINYDTANAVFYGNVDILEDLSSCIDLIGFVHLKDKDGLQDEWNFPAVGSGKLPLLEAIQLLSEHGNDSPLSIEIEFTQKGPSSKEEVDQAVLDSVSYLQKNGVLTKVEESI</sequence>
<dbReference type="GO" id="GO:0016853">
    <property type="term" value="F:isomerase activity"/>
    <property type="evidence" value="ECO:0007669"/>
    <property type="project" value="UniProtKB-KW"/>
</dbReference>
<dbReference type="Gene3D" id="3.20.20.150">
    <property type="entry name" value="Divalent-metal-dependent TIM barrel enzymes"/>
    <property type="match status" value="1"/>
</dbReference>
<dbReference type="InterPro" id="IPR013022">
    <property type="entry name" value="Xyl_isomerase-like_TIM-brl"/>
</dbReference>
<dbReference type="PANTHER" id="PTHR12110">
    <property type="entry name" value="HYDROXYPYRUVATE ISOMERASE"/>
    <property type="match status" value="1"/>
</dbReference>
<dbReference type="InterPro" id="IPR050312">
    <property type="entry name" value="IolE/XylAMocC-like"/>
</dbReference>
<dbReference type="RefSeq" id="WP_031577767.1">
    <property type="nucleotide sequence ID" value="NZ_FNDZ01000002.1"/>
</dbReference>
<dbReference type="AlphaFoldDB" id="A0A1G8K6D4"/>
<reference evidence="2 3" key="1">
    <citation type="submission" date="2016-10" db="EMBL/GenBank/DDBJ databases">
        <authorList>
            <person name="de Groot N.N."/>
        </authorList>
    </citation>
    <scope>NUCLEOTIDE SEQUENCE [LARGE SCALE GENOMIC DNA]</scope>
    <source>
        <strain evidence="2 3">CGMCC 1.5058</strain>
    </source>
</reference>
<dbReference type="InterPro" id="IPR036237">
    <property type="entry name" value="Xyl_isomerase-like_sf"/>
</dbReference>
<evidence type="ECO:0000313" key="2">
    <source>
        <dbReference type="EMBL" id="SDI38998.1"/>
    </source>
</evidence>
<dbReference type="Proteomes" id="UP000183255">
    <property type="component" value="Unassembled WGS sequence"/>
</dbReference>
<dbReference type="SUPFAM" id="SSF51658">
    <property type="entry name" value="Xylose isomerase-like"/>
    <property type="match status" value="1"/>
</dbReference>
<name>A0A1G8K6D4_9CLOT</name>
<gene>
    <name evidence="2" type="ORF">SAMN05421804_102217</name>
</gene>
<proteinExistence type="predicted"/>
<keyword evidence="2" id="KW-0413">Isomerase</keyword>
<evidence type="ECO:0000313" key="3">
    <source>
        <dbReference type="Proteomes" id="UP000183255"/>
    </source>
</evidence>
<feature type="domain" description="Xylose isomerase-like TIM barrel" evidence="1">
    <location>
        <begin position="26"/>
        <end position="247"/>
    </location>
</feature>
<dbReference type="EMBL" id="FNDZ01000002">
    <property type="protein sequence ID" value="SDI38998.1"/>
    <property type="molecule type" value="Genomic_DNA"/>
</dbReference>
<organism evidence="2 3">
    <name type="scientific">Proteiniclasticum ruminis</name>
    <dbReference type="NCBI Taxonomy" id="398199"/>
    <lineage>
        <taxon>Bacteria</taxon>
        <taxon>Bacillati</taxon>
        <taxon>Bacillota</taxon>
        <taxon>Clostridia</taxon>
        <taxon>Eubacteriales</taxon>
        <taxon>Clostridiaceae</taxon>
        <taxon>Proteiniclasticum</taxon>
    </lineage>
</organism>
<dbReference type="Pfam" id="PF01261">
    <property type="entry name" value="AP_endonuc_2"/>
    <property type="match status" value="1"/>
</dbReference>
<accession>A0A1G8K6D4</accession>